<dbReference type="GO" id="GO:0000160">
    <property type="term" value="P:phosphorelay signal transduction system"/>
    <property type="evidence" value="ECO:0007669"/>
    <property type="project" value="InterPro"/>
</dbReference>
<comment type="caution">
    <text evidence="3">The sequence shown here is derived from an EMBL/GenBank/DDBJ whole genome shotgun (WGS) entry which is preliminary data.</text>
</comment>
<dbReference type="Gene3D" id="3.40.50.2300">
    <property type="match status" value="1"/>
</dbReference>
<dbReference type="Proteomes" id="UP000564644">
    <property type="component" value="Unassembled WGS sequence"/>
</dbReference>
<dbReference type="SUPFAM" id="SSF52172">
    <property type="entry name" value="CheY-like"/>
    <property type="match status" value="1"/>
</dbReference>
<dbReference type="InterPro" id="IPR052048">
    <property type="entry name" value="ST_Response_Regulator"/>
</dbReference>
<dbReference type="PROSITE" id="PS50110">
    <property type="entry name" value="RESPONSE_REGULATORY"/>
    <property type="match status" value="1"/>
</dbReference>
<evidence type="ECO:0000256" key="1">
    <source>
        <dbReference type="PROSITE-ProRule" id="PRU00169"/>
    </source>
</evidence>
<dbReference type="InterPro" id="IPR011006">
    <property type="entry name" value="CheY-like_superfamily"/>
</dbReference>
<sequence length="126" mass="14196">MPGKIMIVDETVSMRKILKRFFESSGYDVVAEAANGQDAVRLYMEHRPDLLTLDLALPVLDGFQAMKTIRRFDPQAKIVICSSMGQQQTVIQAIHSGAKDYVVKPILPGRLAELVEKLLYPVHEKR</sequence>
<keyword evidence="4" id="KW-1185">Reference proteome</keyword>
<evidence type="ECO:0000259" key="2">
    <source>
        <dbReference type="PROSITE" id="PS50110"/>
    </source>
</evidence>
<name>A0A7X0VWD4_9BACL</name>
<organism evidence="3 4">
    <name type="scientific">Cohnella zeiphila</name>
    <dbReference type="NCBI Taxonomy" id="2761120"/>
    <lineage>
        <taxon>Bacteria</taxon>
        <taxon>Bacillati</taxon>
        <taxon>Bacillota</taxon>
        <taxon>Bacilli</taxon>
        <taxon>Bacillales</taxon>
        <taxon>Paenibacillaceae</taxon>
        <taxon>Cohnella</taxon>
    </lineage>
</organism>
<dbReference type="EMBL" id="JACJVO010000024">
    <property type="protein sequence ID" value="MBB6733104.1"/>
    <property type="molecule type" value="Genomic_DNA"/>
</dbReference>
<dbReference type="PANTHER" id="PTHR43228:SF1">
    <property type="entry name" value="TWO-COMPONENT RESPONSE REGULATOR ARR22"/>
    <property type="match status" value="1"/>
</dbReference>
<keyword evidence="1" id="KW-0597">Phosphoprotein</keyword>
<dbReference type="PANTHER" id="PTHR43228">
    <property type="entry name" value="TWO-COMPONENT RESPONSE REGULATOR"/>
    <property type="match status" value="1"/>
</dbReference>
<feature type="modified residue" description="4-aspartylphosphate" evidence="1">
    <location>
        <position position="54"/>
    </location>
</feature>
<dbReference type="SMART" id="SM00448">
    <property type="entry name" value="REC"/>
    <property type="match status" value="1"/>
</dbReference>
<dbReference type="AlphaFoldDB" id="A0A7X0VWD4"/>
<reference evidence="3 4" key="1">
    <citation type="submission" date="2020-08" db="EMBL/GenBank/DDBJ databases">
        <title>Cohnella phylogeny.</title>
        <authorList>
            <person name="Dunlap C."/>
        </authorList>
    </citation>
    <scope>NUCLEOTIDE SEQUENCE [LARGE SCALE GENOMIC DNA]</scope>
    <source>
        <strain evidence="3 4">CBP 2801</strain>
    </source>
</reference>
<feature type="domain" description="Response regulatory" evidence="2">
    <location>
        <begin position="4"/>
        <end position="119"/>
    </location>
</feature>
<protein>
    <submittedName>
        <fullName evidence="3">Response regulator</fullName>
    </submittedName>
</protein>
<accession>A0A7X0VWD4</accession>
<proteinExistence type="predicted"/>
<dbReference type="Pfam" id="PF00072">
    <property type="entry name" value="Response_reg"/>
    <property type="match status" value="1"/>
</dbReference>
<dbReference type="RefSeq" id="WP_185130761.1">
    <property type="nucleotide sequence ID" value="NZ_JACJVO010000024.1"/>
</dbReference>
<evidence type="ECO:0000313" key="4">
    <source>
        <dbReference type="Proteomes" id="UP000564644"/>
    </source>
</evidence>
<evidence type="ECO:0000313" key="3">
    <source>
        <dbReference type="EMBL" id="MBB6733104.1"/>
    </source>
</evidence>
<dbReference type="InterPro" id="IPR001789">
    <property type="entry name" value="Sig_transdc_resp-reg_receiver"/>
</dbReference>
<gene>
    <name evidence="3" type="ORF">H7C18_19480</name>
</gene>